<evidence type="ECO:0000313" key="3">
    <source>
        <dbReference type="Proteomes" id="UP001375240"/>
    </source>
</evidence>
<evidence type="ECO:0000313" key="2">
    <source>
        <dbReference type="EMBL" id="KAK6334144.1"/>
    </source>
</evidence>
<sequence>MAMQQAQQFWQREADSKGPNSDDPAYCYAQAHSAVSRPSTLWARDPIMFCYLGYSIRLSTTRDETMRITCLDAAKIALELAEYVTQPSQTFWGPQPGNLTGKPWEALGTSFWSEDTSWLVYIGKEQPDKDCSKTDLDSRYWPATKPPIRIRPIPPT</sequence>
<reference evidence="2 3" key="1">
    <citation type="submission" date="2019-10" db="EMBL/GenBank/DDBJ databases">
        <authorList>
            <person name="Palmer J.M."/>
        </authorList>
    </citation>
    <scope>NUCLEOTIDE SEQUENCE [LARGE SCALE GENOMIC DNA]</scope>
    <source>
        <strain evidence="2 3">TWF696</strain>
    </source>
</reference>
<name>A0AAV9U1V6_9PEZI</name>
<dbReference type="AlphaFoldDB" id="A0AAV9U1V6"/>
<keyword evidence="3" id="KW-1185">Reference proteome</keyword>
<comment type="caution">
    <text evidence="2">The sequence shown here is derived from an EMBL/GenBank/DDBJ whole genome shotgun (WGS) entry which is preliminary data.</text>
</comment>
<protein>
    <submittedName>
        <fullName evidence="2">Uncharacterized protein</fullName>
    </submittedName>
</protein>
<dbReference type="Proteomes" id="UP001375240">
    <property type="component" value="Unassembled WGS sequence"/>
</dbReference>
<feature type="compositionally biased region" description="Polar residues" evidence="1">
    <location>
        <begin position="1"/>
        <end position="10"/>
    </location>
</feature>
<proteinExistence type="predicted"/>
<feature type="region of interest" description="Disordered" evidence="1">
    <location>
        <begin position="1"/>
        <end position="22"/>
    </location>
</feature>
<accession>A0AAV9U1V6</accession>
<dbReference type="EMBL" id="JAVHNQ010000013">
    <property type="protein sequence ID" value="KAK6334144.1"/>
    <property type="molecule type" value="Genomic_DNA"/>
</dbReference>
<evidence type="ECO:0000256" key="1">
    <source>
        <dbReference type="SAM" id="MobiDB-lite"/>
    </source>
</evidence>
<organism evidence="2 3">
    <name type="scientific">Orbilia brochopaga</name>
    <dbReference type="NCBI Taxonomy" id="3140254"/>
    <lineage>
        <taxon>Eukaryota</taxon>
        <taxon>Fungi</taxon>
        <taxon>Dikarya</taxon>
        <taxon>Ascomycota</taxon>
        <taxon>Pezizomycotina</taxon>
        <taxon>Orbiliomycetes</taxon>
        <taxon>Orbiliales</taxon>
        <taxon>Orbiliaceae</taxon>
        <taxon>Orbilia</taxon>
    </lineage>
</organism>
<gene>
    <name evidence="2" type="ORF">TWF696_002646</name>
</gene>